<keyword evidence="2" id="KW-1185">Reference proteome</keyword>
<proteinExistence type="predicted"/>
<gene>
    <name evidence="1" type="ORF">E1091_18855</name>
</gene>
<dbReference type="EMBL" id="SMKE01001024">
    <property type="protein sequence ID" value="TDB82013.1"/>
    <property type="molecule type" value="Genomic_DNA"/>
</dbReference>
<protein>
    <submittedName>
        <fullName evidence="1">PPOX class F420-dependent oxidoreductase</fullName>
    </submittedName>
</protein>
<reference evidence="1 2" key="1">
    <citation type="submission" date="2019-02" db="EMBL/GenBank/DDBJ databases">
        <title>Draft genome sequences of novel Actinobacteria.</title>
        <authorList>
            <person name="Sahin N."/>
            <person name="Ay H."/>
            <person name="Saygin H."/>
        </authorList>
    </citation>
    <scope>NUCLEOTIDE SEQUENCE [LARGE SCALE GENOMIC DNA]</scope>
    <source>
        <strain evidence="1 2">JCM 30529</strain>
    </source>
</reference>
<evidence type="ECO:0000313" key="2">
    <source>
        <dbReference type="Proteomes" id="UP000295626"/>
    </source>
</evidence>
<feature type="non-terminal residue" evidence="1">
    <location>
        <position position="26"/>
    </location>
</feature>
<dbReference type="Proteomes" id="UP000295626">
    <property type="component" value="Unassembled WGS sequence"/>
</dbReference>
<organism evidence="1 2">
    <name type="scientific">Micromonospora fluostatini</name>
    <dbReference type="NCBI Taxonomy" id="1629071"/>
    <lineage>
        <taxon>Bacteria</taxon>
        <taxon>Bacillati</taxon>
        <taxon>Actinomycetota</taxon>
        <taxon>Actinomycetes</taxon>
        <taxon>Micromonosporales</taxon>
        <taxon>Micromonosporaceae</taxon>
        <taxon>Micromonospora</taxon>
    </lineage>
</organism>
<evidence type="ECO:0000313" key="1">
    <source>
        <dbReference type="EMBL" id="TDB82013.1"/>
    </source>
</evidence>
<name>A0ABY2DC56_9ACTN</name>
<accession>A0ABY2DC56</accession>
<comment type="caution">
    <text evidence="1">The sequence shown here is derived from an EMBL/GenBank/DDBJ whole genome shotgun (WGS) entry which is preliminary data.</text>
</comment>
<sequence length="26" mass="3025">MARSIASNTRVDRAALTEFLRPRHRV</sequence>